<name>A0A896T805_LACLC</name>
<protein>
    <submittedName>
        <fullName evidence="1">Prophage protein</fullName>
    </submittedName>
</protein>
<dbReference type="AlphaFoldDB" id="A0A896T805"/>
<accession>A0A896T805</accession>
<gene>
    <name evidence="1" type="ORF">LL1196_0391</name>
</gene>
<dbReference type="EMBL" id="CP032148">
    <property type="protein sequence ID" value="QSD62052.1"/>
    <property type="molecule type" value="Genomic_DNA"/>
</dbReference>
<dbReference type="Proteomes" id="UP000663552">
    <property type="component" value="Chromosome"/>
</dbReference>
<dbReference type="InterPro" id="IPR014054">
    <property type="entry name" value="Phage_regulatory_Rha"/>
</dbReference>
<reference evidence="1" key="1">
    <citation type="journal article" date="2020" name="Mol. Microbiol.">
        <title>The CWPS Rubik's cube: Linking diversity of cell wall polysaccharide structures with the encoded biosynthetic machinery of selected Lactococcus lactis strains.</title>
        <authorList>
            <person name="Mahony J."/>
            <person name="Frantzen C."/>
            <person name="Vinogradov E."/>
            <person name="Sadovskaya I."/>
            <person name="Theodorou I."/>
            <person name="Kelleher P."/>
            <person name="Chapot-Chartier M.P."/>
            <person name="Cambillau C."/>
            <person name="Holo H."/>
            <person name="van Sinderen D."/>
        </authorList>
    </citation>
    <scope>NUCLEOTIDE SEQUENCE</scope>
    <source>
        <strain evidence="1">1196</strain>
    </source>
</reference>
<organism evidence="1 2">
    <name type="scientific">Lactococcus lactis subsp. cremoris</name>
    <name type="common">Streptococcus cremoris</name>
    <dbReference type="NCBI Taxonomy" id="1359"/>
    <lineage>
        <taxon>Bacteria</taxon>
        <taxon>Bacillati</taxon>
        <taxon>Bacillota</taxon>
        <taxon>Bacilli</taxon>
        <taxon>Lactobacillales</taxon>
        <taxon>Streptococcaceae</taxon>
        <taxon>Lactococcus</taxon>
    </lineage>
</organism>
<proteinExistence type="predicted"/>
<evidence type="ECO:0000313" key="2">
    <source>
        <dbReference type="Proteomes" id="UP000663552"/>
    </source>
</evidence>
<sequence>MIKKANRPVRKLKARKTAMSLNYVEMRIMKDLAFLTSPDMSKAEVVTNHVVIAEYAGLNKISVRKLIDNNKQDLEELGILSFEMTKPIKGSTGGRPTKIYQLNRNQAMLLITWLDNTEPVRAFKLALVKRFNEMEKELQARKIARAVEKQKGVNLHQSISEWVHYPRHGNTWHTIIRSLLATTVTGLTKKQIQARDTDWRKEKTLLDLLNSEEMERYKMLESIAIAMIEAGSDYEPIKTAIKSTMTTKKAETTTETA</sequence>
<evidence type="ECO:0000313" key="1">
    <source>
        <dbReference type="EMBL" id="QSD62052.1"/>
    </source>
</evidence>
<dbReference type="Pfam" id="PF09669">
    <property type="entry name" value="Phage_pRha"/>
    <property type="match status" value="1"/>
</dbReference>